<feature type="compositionally biased region" description="Low complexity" evidence="1">
    <location>
        <begin position="15"/>
        <end position="29"/>
    </location>
</feature>
<dbReference type="Proteomes" id="UP001303222">
    <property type="component" value="Unassembled WGS sequence"/>
</dbReference>
<accession>A0AAN6NVV0</accession>
<evidence type="ECO:0000256" key="1">
    <source>
        <dbReference type="SAM" id="MobiDB-lite"/>
    </source>
</evidence>
<evidence type="ECO:0000313" key="2">
    <source>
        <dbReference type="EMBL" id="KAK3953004.1"/>
    </source>
</evidence>
<feature type="region of interest" description="Disordered" evidence="1">
    <location>
        <begin position="1"/>
        <end position="69"/>
    </location>
</feature>
<feature type="region of interest" description="Disordered" evidence="1">
    <location>
        <begin position="484"/>
        <end position="507"/>
    </location>
</feature>
<sequence length="507" mass="55914">MSDSVTHTSPPPPSSSKSSSFHSLFGTSPPSHSDRDAIDHDDDEPSPTQPFSLPGTREVSGINDDNLGGELTDSFVNHDDDDISVSLDSSDDGMHCNIDLTHRAGVTVWEDANHHMQHTSDLRIDILVNTSEQRALFALQNFISIKGSISSVPLYLFIYPEGIHSIEFDGGTRPPTLGMEDRSTHFIRLRFVLSQPPTCVFAKDRPLEPKSASLGRLDVMKALATVQVFDFYLDRLRLVPEMREQLALLPSIFSSTSVRDRPKTDARRSGLQRLYGGAGGHIVNLGVAPPAFSTSASTATIPPPVQQTIEEVVAPAYIKGGSLQSPAQVITPSDRKRRRTSESQSPSPAGKRILTAFAQLTKSHAELQRRVEHLEKVVADPAGCDHTPCRYDSEELGQIIGHVDDKIDNDMLDVRIELEDQVFGETKQLVLEKTEEQHSQLWEDMRGSLDDMRREIKEELIAELRQELKMDLFKDMAQAMMRAACGDDGGKSGTGMSQSTQSTDSTQ</sequence>
<proteinExistence type="predicted"/>
<comment type="caution">
    <text evidence="2">The sequence shown here is derived from an EMBL/GenBank/DDBJ whole genome shotgun (WGS) entry which is preliminary data.</text>
</comment>
<reference evidence="2" key="2">
    <citation type="submission" date="2023-06" db="EMBL/GenBank/DDBJ databases">
        <authorList>
            <consortium name="Lawrence Berkeley National Laboratory"/>
            <person name="Mondo S.J."/>
            <person name="Hensen N."/>
            <person name="Bonometti L."/>
            <person name="Westerberg I."/>
            <person name="Brannstrom I.O."/>
            <person name="Guillou S."/>
            <person name="Cros-Aarteil S."/>
            <person name="Calhoun S."/>
            <person name="Haridas S."/>
            <person name="Kuo A."/>
            <person name="Pangilinan J."/>
            <person name="Riley R."/>
            <person name="Labutti K."/>
            <person name="Andreopoulos B."/>
            <person name="Lipzen A."/>
            <person name="Chen C."/>
            <person name="Yanf M."/>
            <person name="Daum C."/>
            <person name="Ng V."/>
            <person name="Clum A."/>
            <person name="Steindorff A."/>
            <person name="Ohm R."/>
            <person name="Martin F."/>
            <person name="Silar P."/>
            <person name="Natvig D."/>
            <person name="Lalanne C."/>
            <person name="Gautier V."/>
            <person name="Ament-Velasquez S.L."/>
            <person name="Kruys A."/>
            <person name="Hutchinson M.I."/>
            <person name="Powell A.J."/>
            <person name="Barry K."/>
            <person name="Miller A.N."/>
            <person name="Grigoriev I.V."/>
            <person name="Debuchy R."/>
            <person name="Gladieux P."/>
            <person name="Thoren M.H."/>
            <person name="Johannesson H."/>
        </authorList>
    </citation>
    <scope>NUCLEOTIDE SEQUENCE</scope>
    <source>
        <strain evidence="2">CBS 626.80</strain>
    </source>
</reference>
<feature type="region of interest" description="Disordered" evidence="1">
    <location>
        <begin position="324"/>
        <end position="351"/>
    </location>
</feature>
<protein>
    <submittedName>
        <fullName evidence="2">Uncharacterized protein</fullName>
    </submittedName>
</protein>
<organism evidence="2 3">
    <name type="scientific">Pseudoneurospora amorphoporcata</name>
    <dbReference type="NCBI Taxonomy" id="241081"/>
    <lineage>
        <taxon>Eukaryota</taxon>
        <taxon>Fungi</taxon>
        <taxon>Dikarya</taxon>
        <taxon>Ascomycota</taxon>
        <taxon>Pezizomycotina</taxon>
        <taxon>Sordariomycetes</taxon>
        <taxon>Sordariomycetidae</taxon>
        <taxon>Sordariales</taxon>
        <taxon>Sordariaceae</taxon>
        <taxon>Pseudoneurospora</taxon>
    </lineage>
</organism>
<name>A0AAN6NVV0_9PEZI</name>
<keyword evidence="3" id="KW-1185">Reference proteome</keyword>
<gene>
    <name evidence="2" type="ORF">QBC32DRAFT_340041</name>
</gene>
<evidence type="ECO:0000313" key="3">
    <source>
        <dbReference type="Proteomes" id="UP001303222"/>
    </source>
</evidence>
<reference evidence="2" key="1">
    <citation type="journal article" date="2023" name="Mol. Phylogenet. Evol.">
        <title>Genome-scale phylogeny and comparative genomics of the fungal order Sordariales.</title>
        <authorList>
            <person name="Hensen N."/>
            <person name="Bonometti L."/>
            <person name="Westerberg I."/>
            <person name="Brannstrom I.O."/>
            <person name="Guillou S."/>
            <person name="Cros-Aarteil S."/>
            <person name="Calhoun S."/>
            <person name="Haridas S."/>
            <person name="Kuo A."/>
            <person name="Mondo S."/>
            <person name="Pangilinan J."/>
            <person name="Riley R."/>
            <person name="LaButti K."/>
            <person name="Andreopoulos B."/>
            <person name="Lipzen A."/>
            <person name="Chen C."/>
            <person name="Yan M."/>
            <person name="Daum C."/>
            <person name="Ng V."/>
            <person name="Clum A."/>
            <person name="Steindorff A."/>
            <person name="Ohm R.A."/>
            <person name="Martin F."/>
            <person name="Silar P."/>
            <person name="Natvig D.O."/>
            <person name="Lalanne C."/>
            <person name="Gautier V."/>
            <person name="Ament-Velasquez S.L."/>
            <person name="Kruys A."/>
            <person name="Hutchinson M.I."/>
            <person name="Powell A.J."/>
            <person name="Barry K."/>
            <person name="Miller A.N."/>
            <person name="Grigoriev I.V."/>
            <person name="Debuchy R."/>
            <person name="Gladieux P."/>
            <person name="Hiltunen Thoren M."/>
            <person name="Johannesson H."/>
        </authorList>
    </citation>
    <scope>NUCLEOTIDE SEQUENCE</scope>
    <source>
        <strain evidence="2">CBS 626.80</strain>
    </source>
</reference>
<dbReference type="AlphaFoldDB" id="A0AAN6NVV0"/>
<dbReference type="EMBL" id="MU859113">
    <property type="protein sequence ID" value="KAK3953004.1"/>
    <property type="molecule type" value="Genomic_DNA"/>
</dbReference>
<feature type="compositionally biased region" description="Low complexity" evidence="1">
    <location>
        <begin position="494"/>
        <end position="507"/>
    </location>
</feature>